<evidence type="ECO:0008006" key="4">
    <source>
        <dbReference type="Google" id="ProtNLM"/>
    </source>
</evidence>
<dbReference type="Proteomes" id="UP000747399">
    <property type="component" value="Unassembled WGS sequence"/>
</dbReference>
<keyword evidence="3" id="KW-1185">Reference proteome</keyword>
<accession>A0A8J4FD14</accession>
<gene>
    <name evidence="2" type="ORF">Vafri_19554</name>
</gene>
<proteinExistence type="predicted"/>
<organism evidence="2 3">
    <name type="scientific">Volvox africanus</name>
    <dbReference type="NCBI Taxonomy" id="51714"/>
    <lineage>
        <taxon>Eukaryota</taxon>
        <taxon>Viridiplantae</taxon>
        <taxon>Chlorophyta</taxon>
        <taxon>core chlorophytes</taxon>
        <taxon>Chlorophyceae</taxon>
        <taxon>CS clade</taxon>
        <taxon>Chlamydomonadales</taxon>
        <taxon>Volvocaceae</taxon>
        <taxon>Volvox</taxon>
    </lineage>
</organism>
<protein>
    <recommendedName>
        <fullName evidence="4">BLUF domain-containing protein</fullName>
    </recommendedName>
</protein>
<dbReference type="InterPro" id="IPR036046">
    <property type="entry name" value="Acylphosphatase-like_dom_sf"/>
</dbReference>
<dbReference type="PANTHER" id="PTHR34035">
    <property type="entry name" value="TESTIS-EXPRESSED PROTEIN 47"/>
    <property type="match status" value="1"/>
</dbReference>
<evidence type="ECO:0000313" key="3">
    <source>
        <dbReference type="Proteomes" id="UP000747399"/>
    </source>
</evidence>
<dbReference type="PANTHER" id="PTHR34035:SF1">
    <property type="entry name" value="TESTIS-EXPRESSED PROTEIN 47"/>
    <property type="match status" value="1"/>
</dbReference>
<evidence type="ECO:0000256" key="1">
    <source>
        <dbReference type="SAM" id="MobiDB-lite"/>
    </source>
</evidence>
<dbReference type="Pfam" id="PF24787">
    <property type="entry name" value="TEX47"/>
    <property type="match status" value="1"/>
</dbReference>
<dbReference type="AlphaFoldDB" id="A0A8J4FD14"/>
<feature type="region of interest" description="Disordered" evidence="1">
    <location>
        <begin position="164"/>
        <end position="185"/>
    </location>
</feature>
<comment type="caution">
    <text evidence="2">The sequence shown here is derived from an EMBL/GenBank/DDBJ whole genome shotgun (WGS) entry which is preliminary data.</text>
</comment>
<name>A0A8J4FD14_9CHLO</name>
<dbReference type="EMBL" id="BNCO01000079">
    <property type="protein sequence ID" value="GIL65915.1"/>
    <property type="molecule type" value="Genomic_DNA"/>
</dbReference>
<dbReference type="SUPFAM" id="SSF54975">
    <property type="entry name" value="Acylphosphatase/BLUF domain-like"/>
    <property type="match status" value="1"/>
</dbReference>
<evidence type="ECO:0000313" key="2">
    <source>
        <dbReference type="EMBL" id="GIL65915.1"/>
    </source>
</evidence>
<reference evidence="2" key="1">
    <citation type="journal article" date="2021" name="Proc. Natl. Acad. Sci. U.S.A.">
        <title>Three genomes in the algal genus Volvox reveal the fate of a haploid sex-determining region after a transition to homothallism.</title>
        <authorList>
            <person name="Yamamoto K."/>
            <person name="Hamaji T."/>
            <person name="Kawai-Toyooka H."/>
            <person name="Matsuzaki R."/>
            <person name="Takahashi F."/>
            <person name="Nishimura Y."/>
            <person name="Kawachi M."/>
            <person name="Noguchi H."/>
            <person name="Minakuchi Y."/>
            <person name="Umen J.G."/>
            <person name="Toyoda A."/>
            <person name="Nozaki H."/>
        </authorList>
    </citation>
    <scope>NUCLEOTIDE SEQUENCE</scope>
    <source>
        <strain evidence="2">NIES-3780</strain>
    </source>
</reference>
<dbReference type="Gene3D" id="3.30.70.100">
    <property type="match status" value="1"/>
</dbReference>
<dbReference type="InterPro" id="IPR055308">
    <property type="entry name" value="TEX47-like"/>
</dbReference>
<sequence length="237" mass="26343">MADTLRSQLEAGPRDSLLDVILNKVAKAGKNVLITRIVYVARMVQRHNTMESVRLQLSRVIDKHGQDGELTGFLLVYPLCYIHTIEGKTPQLMAVLREVLTHGSELRLAETRVISSCEDVPVRYFNAWYAAFVPSSSTVEVMDPLDTFGAVKSASNINTFLRKAGPELTSPQDPETRRKLSSVDSSLEDVPAQEVVLSLAPTEDAPTVTEYLEIFDSPVNVDLESEQVWPMPAPLKY</sequence>